<evidence type="ECO:0000313" key="2">
    <source>
        <dbReference type="EMBL" id="CAF1182634.1"/>
    </source>
</evidence>
<keyword evidence="4" id="KW-1185">Reference proteome</keyword>
<dbReference type="Proteomes" id="UP000663854">
    <property type="component" value="Unassembled WGS sequence"/>
</dbReference>
<evidence type="ECO:0000313" key="4">
    <source>
        <dbReference type="Proteomes" id="UP000663870"/>
    </source>
</evidence>
<sequence length="126" mass="15739">MTKNRRFPFERNREKISLENFSTTEQQLYSIIRQYASICRHNNIEKSQHLQQNMISNEENHQLNQLINYLKQQRDVDSVDINNFSNLRDHNIQHWKQVKYEWQKYYREKNKEQQEIFDSVIKTYRR</sequence>
<organism evidence="1 3">
    <name type="scientific">Rotaria sordida</name>
    <dbReference type="NCBI Taxonomy" id="392033"/>
    <lineage>
        <taxon>Eukaryota</taxon>
        <taxon>Metazoa</taxon>
        <taxon>Spiralia</taxon>
        <taxon>Gnathifera</taxon>
        <taxon>Rotifera</taxon>
        <taxon>Eurotatoria</taxon>
        <taxon>Bdelloidea</taxon>
        <taxon>Philodinida</taxon>
        <taxon>Philodinidae</taxon>
        <taxon>Rotaria</taxon>
    </lineage>
</organism>
<reference evidence="1" key="1">
    <citation type="submission" date="2021-02" db="EMBL/GenBank/DDBJ databases">
        <authorList>
            <person name="Nowell W R."/>
        </authorList>
    </citation>
    <scope>NUCLEOTIDE SEQUENCE</scope>
</reference>
<accession>A0A814F225</accession>
<dbReference type="EMBL" id="CAJNOL010000736">
    <property type="protein sequence ID" value="CAF1182634.1"/>
    <property type="molecule type" value="Genomic_DNA"/>
</dbReference>
<dbReference type="AlphaFoldDB" id="A0A814F225"/>
<comment type="caution">
    <text evidence="1">The sequence shown here is derived from an EMBL/GenBank/DDBJ whole genome shotgun (WGS) entry which is preliminary data.</text>
</comment>
<evidence type="ECO:0000313" key="1">
    <source>
        <dbReference type="EMBL" id="CAF0979955.1"/>
    </source>
</evidence>
<evidence type="ECO:0000313" key="3">
    <source>
        <dbReference type="Proteomes" id="UP000663854"/>
    </source>
</evidence>
<protein>
    <submittedName>
        <fullName evidence="1">Uncharacterized protein</fullName>
    </submittedName>
</protein>
<name>A0A814F225_9BILA</name>
<dbReference type="EMBL" id="CAJNOH010000276">
    <property type="protein sequence ID" value="CAF0979955.1"/>
    <property type="molecule type" value="Genomic_DNA"/>
</dbReference>
<proteinExistence type="predicted"/>
<dbReference type="Proteomes" id="UP000663870">
    <property type="component" value="Unassembled WGS sequence"/>
</dbReference>
<gene>
    <name evidence="2" type="ORF">JXQ802_LOCUS23432</name>
    <name evidence="1" type="ORF">PYM288_LOCUS13562</name>
</gene>